<gene>
    <name evidence="1" type="ORF">FPL22_09915</name>
</gene>
<comment type="caution">
    <text evidence="1">The sequence shown here is derived from an EMBL/GenBank/DDBJ whole genome shotgun (WGS) entry which is preliminary data.</text>
</comment>
<organism evidence="1 2">
    <name type="scientific">Rariglobus hedericola</name>
    <dbReference type="NCBI Taxonomy" id="2597822"/>
    <lineage>
        <taxon>Bacteria</taxon>
        <taxon>Pseudomonadati</taxon>
        <taxon>Verrucomicrobiota</taxon>
        <taxon>Opitutia</taxon>
        <taxon>Opitutales</taxon>
        <taxon>Opitutaceae</taxon>
        <taxon>Rariglobus</taxon>
    </lineage>
</organism>
<dbReference type="AlphaFoldDB" id="A0A556QT27"/>
<keyword evidence="2" id="KW-1185">Reference proteome</keyword>
<accession>A0A556QT27</accession>
<dbReference type="EMBL" id="VMBG01000001">
    <property type="protein sequence ID" value="TSJ79763.1"/>
    <property type="molecule type" value="Genomic_DNA"/>
</dbReference>
<evidence type="ECO:0000313" key="1">
    <source>
        <dbReference type="EMBL" id="TSJ79763.1"/>
    </source>
</evidence>
<protein>
    <submittedName>
        <fullName evidence="1">PEP-CTERM sorting domain-containing protein</fullName>
    </submittedName>
</protein>
<evidence type="ECO:0000313" key="2">
    <source>
        <dbReference type="Proteomes" id="UP000315648"/>
    </source>
</evidence>
<dbReference type="OrthoDB" id="199792at2"/>
<reference evidence="1 2" key="1">
    <citation type="submission" date="2019-07" db="EMBL/GenBank/DDBJ databases">
        <title>Description of 53C-WASEF.</title>
        <authorList>
            <person name="Pitt A."/>
            <person name="Hahn M.W."/>
        </authorList>
    </citation>
    <scope>NUCLEOTIDE SEQUENCE [LARGE SCALE GENOMIC DNA]</scope>
    <source>
        <strain evidence="1 2">53C-WASEF</strain>
    </source>
</reference>
<sequence length="280" mass="28740">MKRISLPGLTISVLALVGPVQAVTLMLDFGLTPVIDDAGPADSRINSPYHTVNGSFTDTAWNQIQTADIASGNLVRSDNTAATGIALNIGATTTNLSTTLNLASTPSGNSALGGFTNTGVYADTSVGKDGIFTSDGTGGTRAVGFQLSGLAAGTYDIYITARNTSLGGNQTQNLYVGTSAATGNFNFSTYTTKSLTYSSSSVATGSWTEDANYVHFSVSISSGEVLNLASYGTAGAEPRGFLNSVQIVSAIPEPSTYASFTGIGVLALCIGRRLRVSRTP</sequence>
<dbReference type="Proteomes" id="UP000315648">
    <property type="component" value="Unassembled WGS sequence"/>
</dbReference>
<proteinExistence type="predicted"/>
<name>A0A556QT27_9BACT</name>